<proteinExistence type="predicted"/>
<name>A0A6B0UH87_IXORI</name>
<reference evidence="1" key="1">
    <citation type="submission" date="2019-12" db="EMBL/GenBank/DDBJ databases">
        <title>An insight into the sialome of adult female Ixodes ricinus ticks feeding for 6 days.</title>
        <authorList>
            <person name="Perner J."/>
            <person name="Ribeiro J.M.C."/>
        </authorList>
    </citation>
    <scope>NUCLEOTIDE SEQUENCE</scope>
    <source>
        <strain evidence="1">Semi-engorged</strain>
        <tissue evidence="1">Salivary glands</tissue>
    </source>
</reference>
<dbReference type="EMBL" id="GIFC01004510">
    <property type="protein sequence ID" value="MXU86593.1"/>
    <property type="molecule type" value="Transcribed_RNA"/>
</dbReference>
<dbReference type="AlphaFoldDB" id="A0A6B0UH87"/>
<accession>A0A6B0UH87</accession>
<sequence length="92" mass="10551">MWAKRSAIEVTLVCSLVRGGQSVIFILQLCSVVGPLFGRVCHRRFGGFVVKVMQRRSCSERPVWNDISYGRGEVLFVGTRKRPHICWKTKIR</sequence>
<evidence type="ECO:0000313" key="1">
    <source>
        <dbReference type="EMBL" id="MXU86593.1"/>
    </source>
</evidence>
<protein>
    <submittedName>
        <fullName evidence="1">Putative conserved secreted protein</fullName>
    </submittedName>
</protein>
<organism evidence="1">
    <name type="scientific">Ixodes ricinus</name>
    <name type="common">Common tick</name>
    <name type="synonym">Acarus ricinus</name>
    <dbReference type="NCBI Taxonomy" id="34613"/>
    <lineage>
        <taxon>Eukaryota</taxon>
        <taxon>Metazoa</taxon>
        <taxon>Ecdysozoa</taxon>
        <taxon>Arthropoda</taxon>
        <taxon>Chelicerata</taxon>
        <taxon>Arachnida</taxon>
        <taxon>Acari</taxon>
        <taxon>Parasitiformes</taxon>
        <taxon>Ixodida</taxon>
        <taxon>Ixodoidea</taxon>
        <taxon>Ixodidae</taxon>
        <taxon>Ixodinae</taxon>
        <taxon>Ixodes</taxon>
    </lineage>
</organism>